<name>A0A7S8C386_9HYPH</name>
<reference evidence="2 3" key="1">
    <citation type="submission" date="2020-06" db="EMBL/GenBank/DDBJ databases">
        <title>Genome sequence of 2 isolates from Red Sea Mangroves.</title>
        <authorList>
            <person name="Sefrji F."/>
            <person name="Michoud G."/>
            <person name="Merlino G."/>
            <person name="Daffonchio D."/>
        </authorList>
    </citation>
    <scope>NUCLEOTIDE SEQUENCE [LARGE SCALE GENOMIC DNA]</scope>
    <source>
        <strain evidence="2 3">R1DC25</strain>
    </source>
</reference>
<dbReference type="KEGG" id="kmn:HW532_07155"/>
<evidence type="ECO:0000313" key="2">
    <source>
        <dbReference type="EMBL" id="QPC42502.1"/>
    </source>
</evidence>
<sequence>MAGKIDTNTLRTLVREALREALAAPSGVETAPGGLGFPGEMRAALNAGRPARMRIEIGSADDLNAFARDIARASEHEDLKAAIVGGAVRFELSGAASPAPAPRPSETPADAPPQRAGAFALDTGILSETRVAEIGRTHSRIVVGHEVVMTPLARDKARELKIELVRQKP</sequence>
<dbReference type="AlphaFoldDB" id="A0A7S8C386"/>
<protein>
    <submittedName>
        <fullName evidence="2">Uncharacterized protein</fullName>
    </submittedName>
</protein>
<evidence type="ECO:0000313" key="3">
    <source>
        <dbReference type="Proteomes" id="UP000593594"/>
    </source>
</evidence>
<dbReference type="EMBL" id="CP058214">
    <property type="protein sequence ID" value="QPC42502.1"/>
    <property type="molecule type" value="Genomic_DNA"/>
</dbReference>
<proteinExistence type="predicted"/>
<dbReference type="RefSeq" id="WP_213163737.1">
    <property type="nucleotide sequence ID" value="NZ_CP058214.1"/>
</dbReference>
<dbReference type="Proteomes" id="UP000593594">
    <property type="component" value="Chromosome"/>
</dbReference>
<accession>A0A7S8C386</accession>
<evidence type="ECO:0000256" key="1">
    <source>
        <dbReference type="SAM" id="MobiDB-lite"/>
    </source>
</evidence>
<organism evidence="2 3">
    <name type="scientific">Kaustia mangrovi</name>
    <dbReference type="NCBI Taxonomy" id="2593653"/>
    <lineage>
        <taxon>Bacteria</taxon>
        <taxon>Pseudomonadati</taxon>
        <taxon>Pseudomonadota</taxon>
        <taxon>Alphaproteobacteria</taxon>
        <taxon>Hyphomicrobiales</taxon>
        <taxon>Parvibaculaceae</taxon>
        <taxon>Kaustia</taxon>
    </lineage>
</organism>
<feature type="region of interest" description="Disordered" evidence="1">
    <location>
        <begin position="94"/>
        <end position="114"/>
    </location>
</feature>
<keyword evidence="3" id="KW-1185">Reference proteome</keyword>
<gene>
    <name evidence="2" type="ORF">HW532_07155</name>
</gene>